<proteinExistence type="inferred from homology"/>
<reference evidence="4 5" key="1">
    <citation type="submission" date="2019-08" db="EMBL/GenBank/DDBJ databases">
        <authorList>
            <person name="Peeters C."/>
        </authorList>
    </citation>
    <scope>NUCLEOTIDE SEQUENCE [LARGE SCALE GENOMIC DNA]</scope>
    <source>
        <strain evidence="4 5">LMG 31114</strain>
    </source>
</reference>
<keyword evidence="4" id="KW-0413">Isomerase</keyword>
<dbReference type="PROSITE" id="PS50405">
    <property type="entry name" value="GST_CTER"/>
    <property type="match status" value="1"/>
</dbReference>
<dbReference type="Proteomes" id="UP000366945">
    <property type="component" value="Unassembled WGS sequence"/>
</dbReference>
<dbReference type="GO" id="GO:0005737">
    <property type="term" value="C:cytoplasm"/>
    <property type="evidence" value="ECO:0007669"/>
    <property type="project" value="InterPro"/>
</dbReference>
<dbReference type="GO" id="GO:0004364">
    <property type="term" value="F:glutathione transferase activity"/>
    <property type="evidence" value="ECO:0007669"/>
    <property type="project" value="TreeGrafter"/>
</dbReference>
<dbReference type="AlphaFoldDB" id="A0A5E4SKT7"/>
<dbReference type="Gene3D" id="3.40.30.10">
    <property type="entry name" value="Glutaredoxin"/>
    <property type="match status" value="1"/>
</dbReference>
<dbReference type="InterPro" id="IPR010987">
    <property type="entry name" value="Glutathione-S-Trfase_C-like"/>
</dbReference>
<dbReference type="InterPro" id="IPR040079">
    <property type="entry name" value="Glutathione_S-Trfase"/>
</dbReference>
<evidence type="ECO:0000313" key="4">
    <source>
        <dbReference type="EMBL" id="VVD76297.1"/>
    </source>
</evidence>
<evidence type="ECO:0000256" key="1">
    <source>
        <dbReference type="ARBA" id="ARBA00010007"/>
    </source>
</evidence>
<dbReference type="NCBIfam" id="TIGR01262">
    <property type="entry name" value="maiA"/>
    <property type="match status" value="1"/>
</dbReference>
<dbReference type="InterPro" id="IPR036249">
    <property type="entry name" value="Thioredoxin-like_sf"/>
</dbReference>
<dbReference type="Pfam" id="PF02798">
    <property type="entry name" value="GST_N"/>
    <property type="match status" value="1"/>
</dbReference>
<name>A0A5E4SKT7_9BURK</name>
<dbReference type="SUPFAM" id="SSF52833">
    <property type="entry name" value="Thioredoxin-like"/>
    <property type="match status" value="1"/>
</dbReference>
<dbReference type="EMBL" id="CABPSK010000001">
    <property type="protein sequence ID" value="VVD76297.1"/>
    <property type="molecule type" value="Genomic_DNA"/>
</dbReference>
<feature type="domain" description="GST C-terminal" evidence="3">
    <location>
        <begin position="87"/>
        <end position="214"/>
    </location>
</feature>
<evidence type="ECO:0000259" key="3">
    <source>
        <dbReference type="PROSITE" id="PS50405"/>
    </source>
</evidence>
<dbReference type="GeneID" id="300402947"/>
<dbReference type="InterPro" id="IPR005955">
    <property type="entry name" value="GST_Zeta"/>
</dbReference>
<evidence type="ECO:0000313" key="5">
    <source>
        <dbReference type="Proteomes" id="UP000366945"/>
    </source>
</evidence>
<dbReference type="PANTHER" id="PTHR42673">
    <property type="entry name" value="MALEYLACETOACETATE ISOMERASE"/>
    <property type="match status" value="1"/>
</dbReference>
<dbReference type="SFLD" id="SFLDS00019">
    <property type="entry name" value="Glutathione_Transferase_(cytos"/>
    <property type="match status" value="1"/>
</dbReference>
<dbReference type="SFLD" id="SFLDG00358">
    <property type="entry name" value="Main_(cytGST)"/>
    <property type="match status" value="1"/>
</dbReference>
<organism evidence="4 5">
    <name type="scientific">Pandoraea pneumonica</name>
    <dbReference type="NCBI Taxonomy" id="2508299"/>
    <lineage>
        <taxon>Bacteria</taxon>
        <taxon>Pseudomonadati</taxon>
        <taxon>Pseudomonadota</taxon>
        <taxon>Betaproteobacteria</taxon>
        <taxon>Burkholderiales</taxon>
        <taxon>Burkholderiaceae</taxon>
        <taxon>Pandoraea</taxon>
    </lineage>
</organism>
<gene>
    <name evidence="4" type="ORF">PPN31114_00889</name>
</gene>
<accession>A0A5E4SKT7</accession>
<feature type="domain" description="GST N-terminal" evidence="2">
    <location>
        <begin position="1"/>
        <end position="82"/>
    </location>
</feature>
<dbReference type="PANTHER" id="PTHR42673:SF4">
    <property type="entry name" value="MALEYLACETOACETATE ISOMERASE"/>
    <property type="match status" value="1"/>
</dbReference>
<dbReference type="InterPro" id="IPR036282">
    <property type="entry name" value="Glutathione-S-Trfase_C_sf"/>
</dbReference>
<keyword evidence="5" id="KW-1185">Reference proteome</keyword>
<dbReference type="Gene3D" id="1.20.1050.10">
    <property type="match status" value="1"/>
</dbReference>
<dbReference type="GO" id="GO:0016034">
    <property type="term" value="F:maleylacetoacetate isomerase activity"/>
    <property type="evidence" value="ECO:0007669"/>
    <property type="project" value="TreeGrafter"/>
</dbReference>
<dbReference type="GO" id="GO:0006559">
    <property type="term" value="P:L-phenylalanine catabolic process"/>
    <property type="evidence" value="ECO:0007669"/>
    <property type="project" value="TreeGrafter"/>
</dbReference>
<dbReference type="PROSITE" id="PS50404">
    <property type="entry name" value="GST_NTER"/>
    <property type="match status" value="1"/>
</dbReference>
<dbReference type="InterPro" id="IPR004045">
    <property type="entry name" value="Glutathione_S-Trfase_N"/>
</dbReference>
<dbReference type="SUPFAM" id="SSF47616">
    <property type="entry name" value="GST C-terminal domain-like"/>
    <property type="match status" value="1"/>
</dbReference>
<dbReference type="GO" id="GO:0006749">
    <property type="term" value="P:glutathione metabolic process"/>
    <property type="evidence" value="ECO:0007669"/>
    <property type="project" value="TreeGrafter"/>
</dbReference>
<dbReference type="RefSeq" id="WP_174987664.1">
    <property type="nucleotide sequence ID" value="NZ_CABPSK010000001.1"/>
</dbReference>
<evidence type="ECO:0000259" key="2">
    <source>
        <dbReference type="PROSITE" id="PS50404"/>
    </source>
</evidence>
<comment type="similarity">
    <text evidence="1">Belongs to the GST superfamily. Zeta family.</text>
</comment>
<protein>
    <submittedName>
        <fullName evidence="4">Maleylacetoacetate isomerase</fullName>
    </submittedName>
</protein>
<sequence>MTIQLYGFWRSNAAFRVRVALALKQLPFEEIEVDILSGRQFDAAYAQVNTEHVVPTLVDHGHRIFQSMAIMEYLDETYPEPRLLPLDAKDRAYARALAFVSIADAHPLTVPRVRKHLAQAFDADSAAIEAWCRHWVREGLATYERLLTQRPAAPFALGDVPTVADIGIAGQIALAHVYDMDLVAYPLVAALGKQCFKLPEFAQAHPFEQPGYQRVGI</sequence>